<reference evidence="1 2" key="1">
    <citation type="submission" date="2024-04" db="EMBL/GenBank/DDBJ databases">
        <title>Tritrichomonas musculus Genome.</title>
        <authorList>
            <person name="Alves-Ferreira E."/>
            <person name="Grigg M."/>
            <person name="Lorenzi H."/>
            <person name="Galac M."/>
        </authorList>
    </citation>
    <scope>NUCLEOTIDE SEQUENCE [LARGE SCALE GENOMIC DNA]</scope>
    <source>
        <strain evidence="1 2">EAF2021</strain>
    </source>
</reference>
<dbReference type="InterPro" id="IPR009030">
    <property type="entry name" value="Growth_fac_rcpt_cys_sf"/>
</dbReference>
<dbReference type="PANTHER" id="PTHR23275:SF100">
    <property type="entry name" value="EGF-LIKE DOMAIN-CONTAINING PROTEIN"/>
    <property type="match status" value="1"/>
</dbReference>
<evidence type="ECO:0000313" key="1">
    <source>
        <dbReference type="EMBL" id="KAK8875933.1"/>
    </source>
</evidence>
<evidence type="ECO:0000313" key="2">
    <source>
        <dbReference type="Proteomes" id="UP001470230"/>
    </source>
</evidence>
<protein>
    <submittedName>
        <fullName evidence="1">Uncharacterized protein</fullName>
    </submittedName>
</protein>
<gene>
    <name evidence="1" type="ORF">M9Y10_006111</name>
</gene>
<dbReference type="EMBL" id="JAPFFF010000012">
    <property type="protein sequence ID" value="KAK8875933.1"/>
    <property type="molecule type" value="Genomic_DNA"/>
</dbReference>
<sequence length="309" mass="34349">MINRRISVVHVKNIVKNALWMQGNVILVFYPTYENSTGECIACPENCSDCSEYNCTICMPGYNFVKSIEGFVKCGVCADNCESCTEERCTTCYNIDGKSIQASCVDNCDYCNLTDKTCKSCLSGFGFNEDCIQCIICNASNCMHCHDYRYFDTWVMGYGPPLLTICSIDTTQCVKCAVENCHYCRMNASQCLYCNDGYTQPDVNGHSDTSVCVPCITDGCANCIYNSSFCRKCKTGYVSPRIDGVLNQSICVKCPEGCTECSPYDPNYCFNCSKGYGLGWENGVSDGKCYLCSDQNMRVLHSFLLLRSS</sequence>
<dbReference type="InterPro" id="IPR006212">
    <property type="entry name" value="Furin_repeat"/>
</dbReference>
<proteinExistence type="predicted"/>
<dbReference type="SUPFAM" id="SSF57184">
    <property type="entry name" value="Growth factor receptor domain"/>
    <property type="match status" value="1"/>
</dbReference>
<dbReference type="Proteomes" id="UP001470230">
    <property type="component" value="Unassembled WGS sequence"/>
</dbReference>
<dbReference type="PANTHER" id="PTHR23275">
    <property type="entry name" value="CABRIOLET.-RELATED"/>
    <property type="match status" value="1"/>
</dbReference>
<accession>A0ABR2JF09</accession>
<dbReference type="InterPro" id="IPR052798">
    <property type="entry name" value="Giardia_VSA"/>
</dbReference>
<comment type="caution">
    <text evidence="1">The sequence shown here is derived from an EMBL/GenBank/DDBJ whole genome shotgun (WGS) entry which is preliminary data.</text>
</comment>
<organism evidence="1 2">
    <name type="scientific">Tritrichomonas musculus</name>
    <dbReference type="NCBI Taxonomy" id="1915356"/>
    <lineage>
        <taxon>Eukaryota</taxon>
        <taxon>Metamonada</taxon>
        <taxon>Parabasalia</taxon>
        <taxon>Tritrichomonadida</taxon>
        <taxon>Tritrichomonadidae</taxon>
        <taxon>Tritrichomonas</taxon>
    </lineage>
</organism>
<keyword evidence="2" id="KW-1185">Reference proteome</keyword>
<name>A0ABR2JF09_9EUKA</name>
<dbReference type="SMART" id="SM00261">
    <property type="entry name" value="FU"/>
    <property type="match status" value="3"/>
</dbReference>